<dbReference type="UniPathway" id="UPA00242"/>
<dbReference type="InterPro" id="IPR011013">
    <property type="entry name" value="Gal_mutarotase_sf_dom"/>
</dbReference>
<sequence length="356" mass="38918">MSLRREAFGQLDDGRAVERITLRHASGLEAAVLTYGATWHSLLAPDREGTQADILLGHDDVSGYERTRGFYGATIGRYANRIAKGRFALDGETFVIPANDGPNALHGGPDGFDRRIWQVGETGEGDQPFATLHLTSPDGDQGFPGTLQASVTYRLLDGETLEIAWQATTDRTTVVNLTNHAFFNLGGAARVESVLDHELMVSASLFTAIDETSIPLEGTGSGVAGTPFDLREGARIGDRVREAHEQLRRGRGIDHNFVLDGWHEGGDPVPAAVVFDPETGRTLELLTDQPGLQVYTGNFLDGTVAGKNGQIYRMGDALCLEPQRFPDTPNRPDFPSARLEPGETYRHRSRYRFSVR</sequence>
<dbReference type="OrthoDB" id="9779408at2"/>
<evidence type="ECO:0000313" key="9">
    <source>
        <dbReference type="EMBL" id="SDO57092.1"/>
    </source>
</evidence>
<evidence type="ECO:0000256" key="7">
    <source>
        <dbReference type="PIRSR" id="PIRSR005096-2"/>
    </source>
</evidence>
<gene>
    <name evidence="9" type="ORF">SAMN05192530_10853</name>
</gene>
<protein>
    <recommendedName>
        <fullName evidence="5">Aldose 1-epimerase</fullName>
        <ecNumber evidence="5">5.1.3.3</ecNumber>
    </recommendedName>
</protein>
<keyword evidence="10" id="KW-1185">Reference proteome</keyword>
<accession>A0A1H0KMU2</accession>
<feature type="active site" description="Proton acceptor" evidence="6">
    <location>
        <position position="321"/>
    </location>
</feature>
<dbReference type="GO" id="GO:0033499">
    <property type="term" value="P:galactose catabolic process via UDP-galactose, Leloir pathway"/>
    <property type="evidence" value="ECO:0007669"/>
    <property type="project" value="TreeGrafter"/>
</dbReference>
<dbReference type="PIRSF" id="PIRSF005096">
    <property type="entry name" value="GALM"/>
    <property type="match status" value="1"/>
</dbReference>
<dbReference type="CDD" id="cd09019">
    <property type="entry name" value="galactose_mutarotase_like"/>
    <property type="match status" value="1"/>
</dbReference>
<dbReference type="RefSeq" id="WP_090675473.1">
    <property type="nucleotide sequence ID" value="NZ_FNIT01000008.1"/>
</dbReference>
<evidence type="ECO:0000256" key="5">
    <source>
        <dbReference type="PIRNR" id="PIRNR005096"/>
    </source>
</evidence>
<evidence type="ECO:0000256" key="2">
    <source>
        <dbReference type="ARBA" id="ARBA00006206"/>
    </source>
</evidence>
<dbReference type="InterPro" id="IPR008183">
    <property type="entry name" value="Aldose_1/G6P_1-epimerase"/>
</dbReference>
<feature type="binding site" evidence="8">
    <location>
        <begin position="80"/>
        <end position="81"/>
    </location>
    <ligand>
        <name>beta-D-galactose</name>
        <dbReference type="ChEBI" id="CHEBI:27667"/>
    </ligand>
</feature>
<dbReference type="GO" id="GO:0030246">
    <property type="term" value="F:carbohydrate binding"/>
    <property type="evidence" value="ECO:0007669"/>
    <property type="project" value="InterPro"/>
</dbReference>
<evidence type="ECO:0000256" key="1">
    <source>
        <dbReference type="ARBA" id="ARBA00005028"/>
    </source>
</evidence>
<feature type="active site" description="Proton donor" evidence="6">
    <location>
        <position position="180"/>
    </location>
</feature>
<evidence type="ECO:0000256" key="8">
    <source>
        <dbReference type="PIRSR" id="PIRSR005096-3"/>
    </source>
</evidence>
<dbReference type="Pfam" id="PF01263">
    <property type="entry name" value="Aldose_epim"/>
    <property type="match status" value="1"/>
</dbReference>
<dbReference type="SUPFAM" id="SSF74650">
    <property type="entry name" value="Galactose mutarotase-like"/>
    <property type="match status" value="1"/>
</dbReference>
<reference evidence="9 10" key="1">
    <citation type="submission" date="2016-10" db="EMBL/GenBank/DDBJ databases">
        <authorList>
            <person name="de Groot N.N."/>
        </authorList>
    </citation>
    <scope>NUCLEOTIDE SEQUENCE [LARGE SCALE GENOMIC DNA]</scope>
    <source>
        <strain evidence="10">L7-484,KACC 16230,DSM 25025</strain>
    </source>
</reference>
<dbReference type="GO" id="GO:0006006">
    <property type="term" value="P:glucose metabolic process"/>
    <property type="evidence" value="ECO:0007669"/>
    <property type="project" value="TreeGrafter"/>
</dbReference>
<dbReference type="GO" id="GO:0005737">
    <property type="term" value="C:cytoplasm"/>
    <property type="evidence" value="ECO:0007669"/>
    <property type="project" value="TreeGrafter"/>
</dbReference>
<proteinExistence type="inferred from homology"/>
<dbReference type="InterPro" id="IPR015443">
    <property type="entry name" value="Aldose_1-epimerase"/>
</dbReference>
<dbReference type="AlphaFoldDB" id="A0A1H0KMU2"/>
<comment type="similarity">
    <text evidence="2 5">Belongs to the aldose epimerase family.</text>
</comment>
<evidence type="ECO:0000256" key="6">
    <source>
        <dbReference type="PIRSR" id="PIRSR005096-1"/>
    </source>
</evidence>
<dbReference type="STRING" id="1166073.SAMN05192530_10853"/>
<dbReference type="PANTHER" id="PTHR10091">
    <property type="entry name" value="ALDOSE-1-EPIMERASE"/>
    <property type="match status" value="1"/>
</dbReference>
<feature type="binding site" evidence="7">
    <location>
        <position position="254"/>
    </location>
    <ligand>
        <name>beta-D-galactose</name>
        <dbReference type="ChEBI" id="CHEBI:27667"/>
    </ligand>
</feature>
<comment type="catalytic activity">
    <reaction evidence="5">
        <text>alpha-D-glucose = beta-D-glucose</text>
        <dbReference type="Rhea" id="RHEA:10264"/>
        <dbReference type="ChEBI" id="CHEBI:15903"/>
        <dbReference type="ChEBI" id="CHEBI:17925"/>
        <dbReference type="EC" id="5.1.3.3"/>
    </reaction>
</comment>
<dbReference type="NCBIfam" id="NF008277">
    <property type="entry name" value="PRK11055.1"/>
    <property type="match status" value="1"/>
</dbReference>
<keyword evidence="3 5" id="KW-0413">Isomerase</keyword>
<evidence type="ECO:0000256" key="4">
    <source>
        <dbReference type="ARBA" id="ARBA00023277"/>
    </source>
</evidence>
<evidence type="ECO:0000256" key="3">
    <source>
        <dbReference type="ARBA" id="ARBA00023235"/>
    </source>
</evidence>
<dbReference type="GO" id="GO:0004034">
    <property type="term" value="F:aldose 1-epimerase activity"/>
    <property type="evidence" value="ECO:0007669"/>
    <property type="project" value="UniProtKB-EC"/>
</dbReference>
<dbReference type="PANTHER" id="PTHR10091:SF0">
    <property type="entry name" value="GALACTOSE MUTAROTASE"/>
    <property type="match status" value="1"/>
</dbReference>
<keyword evidence="4 5" id="KW-0119">Carbohydrate metabolism</keyword>
<dbReference type="Gene3D" id="2.70.98.10">
    <property type="match status" value="1"/>
</dbReference>
<name>A0A1H0KMU2_9HYPH</name>
<dbReference type="EC" id="5.1.3.3" evidence="5"/>
<evidence type="ECO:0000313" key="10">
    <source>
        <dbReference type="Proteomes" id="UP000198793"/>
    </source>
</evidence>
<dbReference type="InterPro" id="IPR047215">
    <property type="entry name" value="Galactose_mutarotase-like"/>
</dbReference>
<dbReference type="EMBL" id="FNIT01000008">
    <property type="protein sequence ID" value="SDO57092.1"/>
    <property type="molecule type" value="Genomic_DNA"/>
</dbReference>
<organism evidence="9 10">
    <name type="scientific">Aureimonas jatrophae</name>
    <dbReference type="NCBI Taxonomy" id="1166073"/>
    <lineage>
        <taxon>Bacteria</taxon>
        <taxon>Pseudomonadati</taxon>
        <taxon>Pseudomonadota</taxon>
        <taxon>Alphaproteobacteria</taxon>
        <taxon>Hyphomicrobiales</taxon>
        <taxon>Aurantimonadaceae</taxon>
        <taxon>Aureimonas</taxon>
    </lineage>
</organism>
<dbReference type="InterPro" id="IPR014718">
    <property type="entry name" value="GH-type_carb-bd"/>
</dbReference>
<dbReference type="Proteomes" id="UP000198793">
    <property type="component" value="Unassembled WGS sequence"/>
</dbReference>
<comment type="pathway">
    <text evidence="1 5">Carbohydrate metabolism; hexose metabolism.</text>
</comment>